<gene>
    <name evidence="2" type="ORF">HNQ01_001184</name>
</gene>
<keyword evidence="3" id="KW-1185">Reference proteome</keyword>
<accession>A0ABX2FZQ2</accession>
<feature type="region of interest" description="Disordered" evidence="1">
    <location>
        <begin position="370"/>
        <end position="401"/>
    </location>
</feature>
<dbReference type="SUPFAM" id="SSF53756">
    <property type="entry name" value="UDP-Glycosyltransferase/glycogen phosphorylase"/>
    <property type="match status" value="1"/>
</dbReference>
<organism evidence="2 3">
    <name type="scientific">Sphaerotilus uruguayifluvii</name>
    <dbReference type="NCBI Taxonomy" id="2735897"/>
    <lineage>
        <taxon>Bacteria</taxon>
        <taxon>Pseudomonadati</taxon>
        <taxon>Pseudomonadota</taxon>
        <taxon>Betaproteobacteria</taxon>
        <taxon>Burkholderiales</taxon>
        <taxon>Sphaerotilaceae</taxon>
        <taxon>Sphaerotilus</taxon>
    </lineage>
</organism>
<evidence type="ECO:0000313" key="2">
    <source>
        <dbReference type="EMBL" id="NRT55472.1"/>
    </source>
</evidence>
<comment type="caution">
    <text evidence="2">The sequence shown here is derived from an EMBL/GenBank/DDBJ whole genome shotgun (WGS) entry which is preliminary data.</text>
</comment>
<reference evidence="2 3" key="1">
    <citation type="submission" date="2020-05" db="EMBL/GenBank/DDBJ databases">
        <title>Genomic Encyclopedia of Type Strains, Phase IV (KMG-V): Genome sequencing to study the core and pangenomes of soil and plant-associated prokaryotes.</title>
        <authorList>
            <person name="Whitman W."/>
        </authorList>
    </citation>
    <scope>NUCLEOTIDE SEQUENCE [LARGE SCALE GENOMIC DNA]</scope>
    <source>
        <strain evidence="2 3">C29</strain>
    </source>
</reference>
<proteinExistence type="predicted"/>
<protein>
    <recommendedName>
        <fullName evidence="4">Glycosyltransferase</fullName>
    </recommendedName>
</protein>
<name>A0ABX2FZQ2_9BURK</name>
<dbReference type="Proteomes" id="UP001516061">
    <property type="component" value="Unassembled WGS sequence"/>
</dbReference>
<evidence type="ECO:0008006" key="4">
    <source>
        <dbReference type="Google" id="ProtNLM"/>
    </source>
</evidence>
<evidence type="ECO:0000256" key="1">
    <source>
        <dbReference type="SAM" id="MobiDB-lite"/>
    </source>
</evidence>
<evidence type="ECO:0000313" key="3">
    <source>
        <dbReference type="Proteomes" id="UP001516061"/>
    </source>
</evidence>
<dbReference type="RefSeq" id="WP_173804449.1">
    <property type="nucleotide sequence ID" value="NZ_JABSNM010000004.1"/>
</dbReference>
<sequence>MSLPHAPRVTLLGPDIDHRASLEAMLRGHAEALSWMPDSSCYFHDRPATAGRRLRRALDQFRGTQDPIFREALVRHLDAHHTDVVIAYWGTNPLADLVAIRQLRPRIRLVLMVLCYPLSLDSLGVTRQHWLIRRAARHLDGVLFPSEAMREHFHAHRLLADAPQPVDELILPPCWPASFQQAGAQPPAASDAANLIFVGRTDLSHPTIHAADDLREPMQALLDAGIELHHVRSPETSDGHPLRRPFEPATQPELLRRMAGHDASLIMYNTGRCRRADRFDLTVPDRMISSVAAGVPIALPAQGYRASKAYLAKYPALIEFTSIADLARQLGDREQVAELRRAAWEARRHYAAEVHGAALTDFLSGLLGRGRPAPAGQPASHGRAAIGTRPAPLSRGIDQAA</sequence>
<dbReference type="EMBL" id="JABSNM010000004">
    <property type="protein sequence ID" value="NRT55472.1"/>
    <property type="molecule type" value="Genomic_DNA"/>
</dbReference>